<evidence type="ECO:0000256" key="4">
    <source>
        <dbReference type="ARBA" id="ARBA00023008"/>
    </source>
</evidence>
<evidence type="ECO:0000256" key="5">
    <source>
        <dbReference type="SAM" id="SignalP"/>
    </source>
</evidence>
<evidence type="ECO:0000256" key="3">
    <source>
        <dbReference type="ARBA" id="ARBA00022982"/>
    </source>
</evidence>
<comment type="caution">
    <text evidence="7">The sequence shown here is derived from an EMBL/GenBank/DDBJ whole genome shotgun (WGS) entry which is preliminary data.</text>
</comment>
<accession>A0ABW0KRV2</accession>
<dbReference type="InterPro" id="IPR000923">
    <property type="entry name" value="BlueCu_1"/>
</dbReference>
<keyword evidence="5" id="KW-0732">Signal</keyword>
<gene>
    <name evidence="7" type="ORF">ACFQDI_15155</name>
</gene>
<keyword evidence="8" id="KW-1185">Reference proteome</keyword>
<dbReference type="Pfam" id="PF00127">
    <property type="entry name" value="Copper-bind"/>
    <property type="match status" value="1"/>
</dbReference>
<evidence type="ECO:0000259" key="6">
    <source>
        <dbReference type="Pfam" id="PF00127"/>
    </source>
</evidence>
<dbReference type="InterPro" id="IPR011042">
    <property type="entry name" value="6-blade_b-propeller_TolB-like"/>
</dbReference>
<evidence type="ECO:0000256" key="2">
    <source>
        <dbReference type="ARBA" id="ARBA00022723"/>
    </source>
</evidence>
<dbReference type="InterPro" id="IPR008972">
    <property type="entry name" value="Cupredoxin"/>
</dbReference>
<dbReference type="Gene3D" id="2.60.40.420">
    <property type="entry name" value="Cupredoxins - blue copper proteins"/>
    <property type="match status" value="1"/>
</dbReference>
<protein>
    <submittedName>
        <fullName evidence="7">LamG-like jellyroll fold domain-containing protein</fullName>
    </submittedName>
</protein>
<dbReference type="CDD" id="cd04233">
    <property type="entry name" value="Auracyanin"/>
    <property type="match status" value="1"/>
</dbReference>
<evidence type="ECO:0000313" key="7">
    <source>
        <dbReference type="EMBL" id="MFC5456200.1"/>
    </source>
</evidence>
<evidence type="ECO:0000313" key="8">
    <source>
        <dbReference type="Proteomes" id="UP001596052"/>
    </source>
</evidence>
<feature type="chain" id="PRO_5047540050" evidence="5">
    <location>
        <begin position="21"/>
        <end position="1309"/>
    </location>
</feature>
<keyword evidence="2" id="KW-0479">Metal-binding</keyword>
<dbReference type="CDD" id="cd00110">
    <property type="entry name" value="LamG"/>
    <property type="match status" value="1"/>
</dbReference>
<dbReference type="Gene3D" id="2.120.10.30">
    <property type="entry name" value="TolB, C-terminal domain"/>
    <property type="match status" value="1"/>
</dbReference>
<dbReference type="SUPFAM" id="SSF49899">
    <property type="entry name" value="Concanavalin A-like lectins/glucanases"/>
    <property type="match status" value="1"/>
</dbReference>
<organism evidence="7 8">
    <name type="scientific">Prosthecobacter fluviatilis</name>
    <dbReference type="NCBI Taxonomy" id="445931"/>
    <lineage>
        <taxon>Bacteria</taxon>
        <taxon>Pseudomonadati</taxon>
        <taxon>Verrucomicrobiota</taxon>
        <taxon>Verrucomicrobiia</taxon>
        <taxon>Verrucomicrobiales</taxon>
        <taxon>Verrucomicrobiaceae</taxon>
        <taxon>Prosthecobacter</taxon>
    </lineage>
</organism>
<dbReference type="InterPro" id="IPR013320">
    <property type="entry name" value="ConA-like_dom_sf"/>
</dbReference>
<dbReference type="Proteomes" id="UP001596052">
    <property type="component" value="Unassembled WGS sequence"/>
</dbReference>
<evidence type="ECO:0000256" key="1">
    <source>
        <dbReference type="ARBA" id="ARBA00022448"/>
    </source>
</evidence>
<reference evidence="8" key="1">
    <citation type="journal article" date="2019" name="Int. J. Syst. Evol. Microbiol.">
        <title>The Global Catalogue of Microorganisms (GCM) 10K type strain sequencing project: providing services to taxonomists for standard genome sequencing and annotation.</title>
        <authorList>
            <consortium name="The Broad Institute Genomics Platform"/>
            <consortium name="The Broad Institute Genome Sequencing Center for Infectious Disease"/>
            <person name="Wu L."/>
            <person name="Ma J."/>
        </authorList>
    </citation>
    <scope>NUCLEOTIDE SEQUENCE [LARGE SCALE GENOMIC DNA]</scope>
    <source>
        <strain evidence="8">CGMCC 4.1469</strain>
    </source>
</reference>
<dbReference type="PANTHER" id="PTHR33546:SF1">
    <property type="entry name" value="LARGE, MULTIFUNCTIONAL SECRETED PROTEIN"/>
    <property type="match status" value="1"/>
</dbReference>
<dbReference type="PROSITE" id="PS00196">
    <property type="entry name" value="COPPER_BLUE"/>
    <property type="match status" value="1"/>
</dbReference>
<dbReference type="Gene3D" id="3.20.20.150">
    <property type="entry name" value="Divalent-metal-dependent TIM barrel enzymes"/>
    <property type="match status" value="1"/>
</dbReference>
<keyword evidence="3" id="KW-0249">Electron transport</keyword>
<feature type="signal peptide" evidence="5">
    <location>
        <begin position="1"/>
        <end position="20"/>
    </location>
</feature>
<name>A0ABW0KRV2_9BACT</name>
<dbReference type="SUPFAM" id="SSF49503">
    <property type="entry name" value="Cupredoxins"/>
    <property type="match status" value="1"/>
</dbReference>
<dbReference type="EMBL" id="JBHSMQ010000005">
    <property type="protein sequence ID" value="MFC5456200.1"/>
    <property type="molecule type" value="Genomic_DNA"/>
</dbReference>
<dbReference type="InterPro" id="IPR036237">
    <property type="entry name" value="Xyl_isomerase-like_sf"/>
</dbReference>
<proteinExistence type="predicted"/>
<dbReference type="SUPFAM" id="SSF51658">
    <property type="entry name" value="Xylose isomerase-like"/>
    <property type="match status" value="1"/>
</dbReference>
<dbReference type="InterPro" id="IPR028871">
    <property type="entry name" value="BlueCu_1_BS"/>
</dbReference>
<dbReference type="InterPro" id="IPR001791">
    <property type="entry name" value="Laminin_G"/>
</dbReference>
<keyword evidence="4" id="KW-0186">Copper</keyword>
<sequence length="1309" mass="144566">MLSRLFAITLLAAALCQTQAAETLFDKSNLAAWCIVPFDAGKRGPEERAAMLEKMGVKKFVYDYRKEHIPQWDDELNALKKHHIELMGWWFPTVLNDEAKQTLELFKRHGVHPQLWVNGNGGAIQVKDEADQKARVEKEVARLQPICEAAAPLGCPVALYNHGGWYGEPENAIAIVEALKAKGIKNIGMVYNLHHGHGHLDRLAKVLPRMLPHLLCFNLNGMDIDGEAKGRKILPLGVGTEDVKVLRIVRASGYNGPIGILNHTNEDAEGRLLDNLDGLAWLIPQLDDNVPGPKPKYRTWNDKPAAASFIAKPPITGEGVPSINQEFGEALKGSYFEQDNEPFRTLPITIECRAKLNSKEHFNILIASDAKSSATHWELYTHAKRGTLALYMPGRGGDFDSQVNICDGKWHDLLASIDEKNVVLWIDGKQVLEKSVQPLKGMPKAGGIAFGSLVEGTIGCDGVLDDVRIARGVMKPRKSNGPRLRMDNTIGLWDFDHLDAILPPKAPPPAAFTPDRKPLNPEDNVHWQEFVNRERVFDFYGKQALQFMKQKTLPALLPQFPGLDGGQQGHWGNQNDQVTWKDGRFAESDHGSVFSCVFKGAGLTIPKAVCVREGDTSYVFDSEKLSFPITWTGGFIKLTDHRHGFMGGAAMDGKVASKPSIKLNGQYQGFYRQGKAVIFKVGDSFWNVRGEQVQLVKEFPAQWPQWLETKGNLGTQQPFATDTIELPFDNPYGALLFITAHDFFSDGTAAIATMTGEVWLVKGIDEKLEKIRWKRFATGLNQPLGMKIVKDKLYVLGRDQITCLHDLNGDDEADFYDCVTNAMQTSPGGHDFIVGLETDKEGRWYFASGNQGVCRITGRDKLEVLATGFRNPDGLGISPDGHFVTTSGQEGDWTPASSIFQIELDHNLGAHFGAGGPRNGQPPEPVLMYLPRGEDNSASSQVFIPQTLWTDIPHSWASLVGNGNLVHLSSGGGSAWLVMRQNVKGRWQAATVKISGNFDSGPQCARFNPNDGHLYVNGMQGWGSYTPKDGCFQRVRFTGGEKPVLIGFEARDNGVLLRFNQPVKNAEAATCFAQCWNYRYGPQYGSPEYSVKYADTPGHDPLEIHSVQKLDGGKTLFLEIPQIVTASQIHLHLSTGHDVFLTAHALAEPFTDFVGYTKIAKTNHAAQIGMEAPKSAKPNPWAKGEGGREVIIEAALGLQYVQKQLTAKAGEKLTIVFKNPDVVPHNWMLAKPGTLQKVGNLANLMITDPQGLAKHYVPDSDDVLAYTDMTNPKESFTIHITAPKKKGDYPYLCTFPGHWMVMNGVLKVE</sequence>
<dbReference type="Pfam" id="PF13385">
    <property type="entry name" value="Laminin_G_3"/>
    <property type="match status" value="1"/>
</dbReference>
<dbReference type="RefSeq" id="WP_377168210.1">
    <property type="nucleotide sequence ID" value="NZ_JBHSMQ010000005.1"/>
</dbReference>
<dbReference type="PANTHER" id="PTHR33546">
    <property type="entry name" value="LARGE, MULTIFUNCTIONAL SECRETED PROTEIN-RELATED"/>
    <property type="match status" value="1"/>
</dbReference>
<keyword evidence="1" id="KW-0813">Transport</keyword>
<feature type="domain" description="Blue (type 1) copper" evidence="6">
    <location>
        <begin position="1198"/>
        <end position="1309"/>
    </location>
</feature>
<dbReference type="Gene3D" id="2.60.120.200">
    <property type="match status" value="1"/>
</dbReference>
<dbReference type="SUPFAM" id="SSF63829">
    <property type="entry name" value="Calcium-dependent phosphotriesterase"/>
    <property type="match status" value="1"/>
</dbReference>